<evidence type="ECO:0000313" key="2">
    <source>
        <dbReference type="Proteomes" id="UP000036681"/>
    </source>
</evidence>
<name>A0A0M3I9B9_ASCLU</name>
<evidence type="ECO:0000313" key="3">
    <source>
        <dbReference type="WBParaSite" id="ALUE_0001403701-mRNA-1"/>
    </source>
</evidence>
<reference evidence="3" key="1">
    <citation type="submission" date="2017-02" db="UniProtKB">
        <authorList>
            <consortium name="WormBaseParasite"/>
        </authorList>
    </citation>
    <scope>IDENTIFICATION</scope>
</reference>
<feature type="transmembrane region" description="Helical" evidence="1">
    <location>
        <begin position="12"/>
        <end position="31"/>
    </location>
</feature>
<keyword evidence="2" id="KW-1185">Reference proteome</keyword>
<protein>
    <submittedName>
        <fullName evidence="3">Uncharacterized protein</fullName>
    </submittedName>
</protein>
<evidence type="ECO:0000256" key="1">
    <source>
        <dbReference type="SAM" id="Phobius"/>
    </source>
</evidence>
<keyword evidence="1" id="KW-0472">Membrane</keyword>
<accession>A0A0M3I9B9</accession>
<dbReference type="AlphaFoldDB" id="A0A0M3I9B9"/>
<keyword evidence="1" id="KW-0812">Transmembrane</keyword>
<keyword evidence="1" id="KW-1133">Transmembrane helix</keyword>
<sequence>MNNLLVDNYRRLFFKTFFLIFSVFFRCVIIVDVHVRALFVGFSNSQH</sequence>
<dbReference type="Proteomes" id="UP000036681">
    <property type="component" value="Unplaced"/>
</dbReference>
<dbReference type="WBParaSite" id="ALUE_0001403701-mRNA-1">
    <property type="protein sequence ID" value="ALUE_0001403701-mRNA-1"/>
    <property type="gene ID" value="ALUE_0001403701"/>
</dbReference>
<organism evidence="2 3">
    <name type="scientific">Ascaris lumbricoides</name>
    <name type="common">Giant roundworm</name>
    <dbReference type="NCBI Taxonomy" id="6252"/>
    <lineage>
        <taxon>Eukaryota</taxon>
        <taxon>Metazoa</taxon>
        <taxon>Ecdysozoa</taxon>
        <taxon>Nematoda</taxon>
        <taxon>Chromadorea</taxon>
        <taxon>Rhabditida</taxon>
        <taxon>Spirurina</taxon>
        <taxon>Ascaridomorpha</taxon>
        <taxon>Ascaridoidea</taxon>
        <taxon>Ascarididae</taxon>
        <taxon>Ascaris</taxon>
    </lineage>
</organism>
<proteinExistence type="predicted"/>